<name>A0A3B3TEI5_9TELE</name>
<feature type="chain" id="PRO_5017184034" evidence="9">
    <location>
        <begin position="21"/>
        <end position="548"/>
    </location>
</feature>
<feature type="signal peptide" evidence="9">
    <location>
        <begin position="1"/>
        <end position="20"/>
    </location>
</feature>
<dbReference type="Proteomes" id="UP000261540">
    <property type="component" value="Unplaced"/>
</dbReference>
<protein>
    <submittedName>
        <fullName evidence="10">Actin related protein 3B</fullName>
    </submittedName>
</protein>
<comment type="similarity">
    <text evidence="2">Belongs to the actin family. ARP3 subfamily.</text>
</comment>
<comment type="subcellular location">
    <subcellularLocation>
        <location evidence="1">Cytoplasm</location>
        <location evidence="1">Cytoskeleton</location>
    </subcellularLocation>
</comment>
<dbReference type="InterPro" id="IPR020902">
    <property type="entry name" value="Actin/actin-like_CS"/>
</dbReference>
<dbReference type="GO" id="GO:0005856">
    <property type="term" value="C:cytoskeleton"/>
    <property type="evidence" value="ECO:0007669"/>
    <property type="project" value="UniProtKB-SubCell"/>
</dbReference>
<dbReference type="AlphaFoldDB" id="A0A3B3TEI5"/>
<reference evidence="10" key="2">
    <citation type="submission" date="2025-09" db="UniProtKB">
        <authorList>
            <consortium name="Ensembl"/>
        </authorList>
    </citation>
    <scope>IDENTIFICATION</scope>
</reference>
<dbReference type="GeneTree" id="ENSGT00940000158304"/>
<accession>A0A3B3TEI5</accession>
<reference evidence="10" key="1">
    <citation type="submission" date="2025-08" db="UniProtKB">
        <authorList>
            <consortium name="Ensembl"/>
        </authorList>
    </citation>
    <scope>IDENTIFICATION</scope>
</reference>
<dbReference type="GO" id="GO:0005524">
    <property type="term" value="F:ATP binding"/>
    <property type="evidence" value="ECO:0007669"/>
    <property type="project" value="UniProtKB-KW"/>
</dbReference>
<keyword evidence="3" id="KW-0963">Cytoplasm</keyword>
<evidence type="ECO:0000256" key="9">
    <source>
        <dbReference type="SAM" id="SignalP"/>
    </source>
</evidence>
<dbReference type="SMART" id="SM00268">
    <property type="entry name" value="ACTIN"/>
    <property type="match status" value="1"/>
</dbReference>
<keyword evidence="8" id="KW-1133">Transmembrane helix</keyword>
<keyword evidence="6" id="KW-0009">Actin-binding</keyword>
<organism evidence="10 11">
    <name type="scientific">Paramormyrops kingsleyae</name>
    <dbReference type="NCBI Taxonomy" id="1676925"/>
    <lineage>
        <taxon>Eukaryota</taxon>
        <taxon>Metazoa</taxon>
        <taxon>Chordata</taxon>
        <taxon>Craniata</taxon>
        <taxon>Vertebrata</taxon>
        <taxon>Euteleostomi</taxon>
        <taxon>Actinopterygii</taxon>
        <taxon>Neopterygii</taxon>
        <taxon>Teleostei</taxon>
        <taxon>Osteoglossocephala</taxon>
        <taxon>Osteoglossomorpha</taxon>
        <taxon>Osteoglossiformes</taxon>
        <taxon>Mormyridae</taxon>
        <taxon>Paramormyrops</taxon>
    </lineage>
</organism>
<dbReference type="FunFam" id="2.30.36.70:FF:000002">
    <property type="entry name" value="actin-related protein 3 isoform X1"/>
    <property type="match status" value="1"/>
</dbReference>
<keyword evidence="4" id="KW-0547">Nucleotide-binding</keyword>
<dbReference type="Ensembl" id="ENSPKIT00000022109.1">
    <property type="protein sequence ID" value="ENSPKIP00000041080.1"/>
    <property type="gene ID" value="ENSPKIG00000017758.1"/>
</dbReference>
<evidence type="ECO:0000256" key="3">
    <source>
        <dbReference type="ARBA" id="ARBA00022490"/>
    </source>
</evidence>
<dbReference type="CDD" id="cd10221">
    <property type="entry name" value="ASKHA_NBD_Arp3-like"/>
    <property type="match status" value="1"/>
</dbReference>
<dbReference type="PANTHER" id="PTHR11937">
    <property type="entry name" value="ACTIN"/>
    <property type="match status" value="1"/>
</dbReference>
<keyword evidence="8" id="KW-0812">Transmembrane</keyword>
<dbReference type="Gene3D" id="3.90.640.10">
    <property type="entry name" value="Actin, Chain A, domain 4"/>
    <property type="match status" value="1"/>
</dbReference>
<dbReference type="PROSITE" id="PS01132">
    <property type="entry name" value="ACTINS_ACT_LIKE"/>
    <property type="match status" value="1"/>
</dbReference>
<keyword evidence="8" id="KW-0472">Membrane</keyword>
<dbReference type="FunFam" id="3.90.640.10:FF:000006">
    <property type="entry name" value="Actin-related protein 3 (ARP3)"/>
    <property type="match status" value="1"/>
</dbReference>
<evidence type="ECO:0000256" key="5">
    <source>
        <dbReference type="ARBA" id="ARBA00022840"/>
    </source>
</evidence>
<evidence type="ECO:0000256" key="6">
    <source>
        <dbReference type="ARBA" id="ARBA00023203"/>
    </source>
</evidence>
<keyword evidence="11" id="KW-1185">Reference proteome</keyword>
<dbReference type="STRING" id="1676925.ENSPKIP00000041080"/>
<keyword evidence="7" id="KW-0206">Cytoskeleton</keyword>
<dbReference type="SUPFAM" id="SSF53067">
    <property type="entry name" value="Actin-like ATPase domain"/>
    <property type="match status" value="2"/>
</dbReference>
<proteinExistence type="inferred from homology"/>
<dbReference type="FunFam" id="3.30.420.40:FF:000029">
    <property type="entry name" value="Actin-related protein 3"/>
    <property type="match status" value="1"/>
</dbReference>
<dbReference type="Gene3D" id="3.30.420.40">
    <property type="match status" value="2"/>
</dbReference>
<sequence length="548" mass="61779">MSIKCFKFIFMSSFFPYVASSRVISSASRRVLITLSGLISAITTGCLYIIPYLTRTSQCVLKTGRHRCCCALSGVLQESVFLFKKKKKLNPLQSYKPAPANPAPVPLHPGMDPVSFSPLTREVILLSDRYYNGTGVHPARRVIHHTKPIMAVHLPPCVIDGGTGYTKIGYAGNTEPQFIIPSCIAIRETAGVGDQAQRRLMRGVDDLDFFIGDEAIDKPNYATKWPIRHGIIEDWDLMEKFMEQVIFKYLRAEPEDHYFLMTEPPLNTPENREYLAEIMFETFNVPGLYVAVQAVLALAASWTSRAVGERTLTGIVIDSGDGVTHAIPVAEGYVIGSCIKHIPIAGRDITYFIQQLLREREVGIPPEQSLETAKAVKERYCYICPDIVKEFTKYDTDPGRWIKKYRGINAISKSEFLIDVGYERFLGPEIFFHPEFANPDFMQPISDVVDEVIQNCPIDVRRPLYKNIVLSGGSTMFRDFGRRLQRDLKRVVDARLKLSEELSGGRIKVRFPSWAVRNTAEVLFDRNRGETPVIPLLGAVKTQEPHAH</sequence>
<dbReference type="Pfam" id="PF00022">
    <property type="entry name" value="Actin"/>
    <property type="match status" value="1"/>
</dbReference>
<dbReference type="InterPro" id="IPR004000">
    <property type="entry name" value="Actin"/>
</dbReference>
<evidence type="ECO:0000313" key="10">
    <source>
        <dbReference type="Ensembl" id="ENSPKIP00000041080.1"/>
    </source>
</evidence>
<evidence type="ECO:0000256" key="4">
    <source>
        <dbReference type="ARBA" id="ARBA00022741"/>
    </source>
</evidence>
<evidence type="ECO:0000256" key="7">
    <source>
        <dbReference type="ARBA" id="ARBA00023212"/>
    </source>
</evidence>
<dbReference type="Gene3D" id="2.30.36.70">
    <property type="entry name" value="Actin, Chain A, domain 2"/>
    <property type="match status" value="1"/>
</dbReference>
<dbReference type="InterPro" id="IPR043129">
    <property type="entry name" value="ATPase_NBD"/>
</dbReference>
<dbReference type="GO" id="GO:0003779">
    <property type="term" value="F:actin binding"/>
    <property type="evidence" value="ECO:0007669"/>
    <property type="project" value="UniProtKB-KW"/>
</dbReference>
<feature type="transmembrane region" description="Helical" evidence="8">
    <location>
        <begin position="31"/>
        <end position="53"/>
    </location>
</feature>
<keyword evidence="5" id="KW-0067">ATP-binding</keyword>
<evidence type="ECO:0000256" key="1">
    <source>
        <dbReference type="ARBA" id="ARBA00004245"/>
    </source>
</evidence>
<evidence type="ECO:0000256" key="2">
    <source>
        <dbReference type="ARBA" id="ARBA00006681"/>
    </source>
</evidence>
<evidence type="ECO:0000256" key="8">
    <source>
        <dbReference type="SAM" id="Phobius"/>
    </source>
</evidence>
<keyword evidence="9" id="KW-0732">Signal</keyword>
<evidence type="ECO:0000313" key="11">
    <source>
        <dbReference type="Proteomes" id="UP000261540"/>
    </source>
</evidence>